<dbReference type="AlphaFoldDB" id="A0A2I1IFH7"/>
<evidence type="ECO:0000313" key="5">
    <source>
        <dbReference type="Proteomes" id="UP000242755"/>
    </source>
</evidence>
<reference evidence="4 5" key="1">
    <citation type="submission" date="2017-12" db="EMBL/GenBank/DDBJ databases">
        <title>Phylogenetic diversity of female urinary microbiome.</title>
        <authorList>
            <person name="Thomas-White K."/>
            <person name="Wolfe A.J."/>
        </authorList>
    </citation>
    <scope>NUCLEOTIDE SEQUENCE [LARGE SCALE GENOMIC DNA]</scope>
    <source>
        <strain evidence="4 5">UMB0426</strain>
    </source>
</reference>
<evidence type="ECO:0000259" key="3">
    <source>
        <dbReference type="Pfam" id="PF13828"/>
    </source>
</evidence>
<feature type="region of interest" description="Disordered" evidence="1">
    <location>
        <begin position="22"/>
        <end position="51"/>
    </location>
</feature>
<dbReference type="STRING" id="1176165.GCA_001584405_01652"/>
<feature type="transmembrane region" description="Helical" evidence="2">
    <location>
        <begin position="112"/>
        <end position="135"/>
    </location>
</feature>
<feature type="compositionally biased region" description="Polar residues" evidence="1">
    <location>
        <begin position="36"/>
        <end position="49"/>
    </location>
</feature>
<keyword evidence="2" id="KW-0812">Transmembrane</keyword>
<protein>
    <recommendedName>
        <fullName evidence="3">DUF4190 domain-containing protein</fullName>
    </recommendedName>
</protein>
<comment type="caution">
    <text evidence="4">The sequence shown here is derived from an EMBL/GenBank/DDBJ whole genome shotgun (WGS) entry which is preliminary data.</text>
</comment>
<feature type="domain" description="DUF4190" evidence="3">
    <location>
        <begin position="99"/>
        <end position="166"/>
    </location>
</feature>
<dbReference type="EMBL" id="PKGO01000008">
    <property type="protein sequence ID" value="PKY69863.1"/>
    <property type="molecule type" value="Genomic_DNA"/>
</dbReference>
<dbReference type="InterPro" id="IPR025241">
    <property type="entry name" value="DUF4190"/>
</dbReference>
<accession>A0A2I1IFH7</accession>
<dbReference type="Pfam" id="PF13828">
    <property type="entry name" value="DUF4190"/>
    <property type="match status" value="1"/>
</dbReference>
<sequence>MTALGSAGLHWARTHPDLRGAAVSSSYIPQPPEEQPQGSLQPYSQPDNSGYQGQAYGQQAYGYRDQSYAQPYGQQYGQAYGQPYGQPTGYYQQPGTNGMAIGSLVSSLVGFVLGWAFSPLFLGMLVGIVLGHISLSQIKKTGEQGRGLAIGGLICGYLGTAIFVLLMLGFLALFGVLIGFGAFAGS</sequence>
<keyword evidence="2" id="KW-0472">Membrane</keyword>
<evidence type="ECO:0000256" key="2">
    <source>
        <dbReference type="SAM" id="Phobius"/>
    </source>
</evidence>
<name>A0A2I1IFH7_9MICO</name>
<dbReference type="Proteomes" id="UP000242755">
    <property type="component" value="Unassembled WGS sequence"/>
</dbReference>
<organism evidence="4 5">
    <name type="scientific">Brevibacterium ravenspurgense</name>
    <dbReference type="NCBI Taxonomy" id="479117"/>
    <lineage>
        <taxon>Bacteria</taxon>
        <taxon>Bacillati</taxon>
        <taxon>Actinomycetota</taxon>
        <taxon>Actinomycetes</taxon>
        <taxon>Micrococcales</taxon>
        <taxon>Brevibacteriaceae</taxon>
        <taxon>Brevibacterium</taxon>
    </lineage>
</organism>
<keyword evidence="2" id="KW-1133">Transmembrane helix</keyword>
<evidence type="ECO:0000256" key="1">
    <source>
        <dbReference type="SAM" id="MobiDB-lite"/>
    </source>
</evidence>
<feature type="transmembrane region" description="Helical" evidence="2">
    <location>
        <begin position="147"/>
        <end position="180"/>
    </location>
</feature>
<evidence type="ECO:0000313" key="4">
    <source>
        <dbReference type="EMBL" id="PKY69863.1"/>
    </source>
</evidence>
<gene>
    <name evidence="4" type="ORF">CYJ40_08760</name>
</gene>
<proteinExistence type="predicted"/>